<dbReference type="InterPro" id="IPR021840">
    <property type="entry name" value="DUF3433"/>
</dbReference>
<feature type="transmembrane region" description="Helical" evidence="1">
    <location>
        <begin position="140"/>
        <end position="164"/>
    </location>
</feature>
<dbReference type="RefSeq" id="XP_043168707.1">
    <property type="nucleotide sequence ID" value="XM_043312772.1"/>
</dbReference>
<evidence type="ECO:0000313" key="2">
    <source>
        <dbReference type="EMBL" id="CAG5158587.1"/>
    </source>
</evidence>
<keyword evidence="1" id="KW-0812">Transmembrane</keyword>
<comment type="caution">
    <text evidence="2">The sequence shown here is derived from an EMBL/GenBank/DDBJ whole genome shotgun (WGS) entry which is preliminary data.</text>
</comment>
<dbReference type="Proteomes" id="UP000676310">
    <property type="component" value="Unassembled WGS sequence"/>
</dbReference>
<dbReference type="OrthoDB" id="3522351at2759"/>
<keyword evidence="1" id="KW-0472">Membrane</keyword>
<keyword evidence="1" id="KW-1133">Transmembrane helix</keyword>
<dbReference type="PANTHER" id="PTHR37544:SF3">
    <property type="entry name" value="SPRAY"/>
    <property type="match status" value="1"/>
</dbReference>
<sequence length="592" mass="65226">MSPERVQWRSIVLRPGIVALLLSAEMSLIGAITTLWILSNVHAGFTNVGFQGSGSAVFSVQGALDRSQPLLWTTLPVIILTLYRLFREAVVAALVVETPFIELHQSSSVSPTKIRKSIYVDYRTSLSIIAWYKALQNSHIFLGLCMLFSFVVSIALVPLAGGLFTEGMELSATNATFSLLSTLNLNTDINVVDYGGFFDVVSASWIYNASYPPGTEGHFALPQIAPKQGLKNYTISLPATTSQLSLDCQVISDAAFTTKVETDNIALRAFSATDRDCLISGDIAVRSGDVYYDKFYYLKAFSQQDCPDVAGRTRMVIFSIPVFSNSDMQEPTLISCIPSYWIVNGTVSVIRSTDSAGRLTETPSFSETSRLIEELPDMKRQQFEQGVINVQSINIGSKFNSPNRLAELVARYTDSHALEFAEENLIKAASTVYPAVYTMLCLDRFYPRLAQPIQQEGVLYIPENRLHIVEPVAIVMLVVLAILIVETIYLIIYLHKHPSILAEEPVGLVGAANLLHGSNISCLVAKFHHEPGFDGRLRRLVTQAGKTREKTRAPNTDDGLLDGDCWVEREPQSGRLKILVGSEAVDAEYAFA</sequence>
<evidence type="ECO:0000256" key="1">
    <source>
        <dbReference type="SAM" id="Phobius"/>
    </source>
</evidence>
<dbReference type="GeneID" id="67016901"/>
<name>A0A8J2I9I3_9PLEO</name>
<feature type="transmembrane region" description="Helical" evidence="1">
    <location>
        <begin position="472"/>
        <end position="494"/>
    </location>
</feature>
<dbReference type="EMBL" id="CAJRGZ010000019">
    <property type="protein sequence ID" value="CAG5158587.1"/>
    <property type="molecule type" value="Genomic_DNA"/>
</dbReference>
<protein>
    <submittedName>
        <fullName evidence="2">Uncharacterized protein</fullName>
    </submittedName>
</protein>
<gene>
    <name evidence="2" type="ORF">ALTATR162_LOCUS5154</name>
</gene>
<accession>A0A8J2I9I3</accession>
<keyword evidence="3" id="KW-1185">Reference proteome</keyword>
<feature type="transmembrane region" description="Helical" evidence="1">
    <location>
        <begin position="12"/>
        <end position="38"/>
    </location>
</feature>
<evidence type="ECO:0000313" key="3">
    <source>
        <dbReference type="Proteomes" id="UP000676310"/>
    </source>
</evidence>
<proteinExistence type="predicted"/>
<feature type="transmembrane region" description="Helical" evidence="1">
    <location>
        <begin position="69"/>
        <end position="86"/>
    </location>
</feature>
<dbReference type="PANTHER" id="PTHR37544">
    <property type="entry name" value="SPRAY-RELATED"/>
    <property type="match status" value="1"/>
</dbReference>
<organism evidence="2 3">
    <name type="scientific">Alternaria atra</name>
    <dbReference type="NCBI Taxonomy" id="119953"/>
    <lineage>
        <taxon>Eukaryota</taxon>
        <taxon>Fungi</taxon>
        <taxon>Dikarya</taxon>
        <taxon>Ascomycota</taxon>
        <taxon>Pezizomycotina</taxon>
        <taxon>Dothideomycetes</taxon>
        <taxon>Pleosporomycetidae</taxon>
        <taxon>Pleosporales</taxon>
        <taxon>Pleosporineae</taxon>
        <taxon>Pleosporaceae</taxon>
        <taxon>Alternaria</taxon>
        <taxon>Alternaria sect. Ulocladioides</taxon>
    </lineage>
</organism>
<dbReference type="AlphaFoldDB" id="A0A8J2I9I3"/>
<dbReference type="Pfam" id="PF11915">
    <property type="entry name" value="DUF3433"/>
    <property type="match status" value="1"/>
</dbReference>
<reference evidence="2" key="1">
    <citation type="submission" date="2021-05" db="EMBL/GenBank/DDBJ databases">
        <authorList>
            <person name="Stam R."/>
        </authorList>
    </citation>
    <scope>NUCLEOTIDE SEQUENCE</scope>
    <source>
        <strain evidence="2">CS162</strain>
    </source>
</reference>